<organism evidence="4">
    <name type="scientific">Loigolactobacillus rennini</name>
    <dbReference type="NCBI Taxonomy" id="238013"/>
    <lineage>
        <taxon>Bacteria</taxon>
        <taxon>Bacillati</taxon>
        <taxon>Bacillota</taxon>
        <taxon>Bacilli</taxon>
        <taxon>Lactobacillales</taxon>
        <taxon>Lactobacillaceae</taxon>
        <taxon>Loigolactobacillus</taxon>
    </lineage>
</organism>
<sequence>MADLEDILRQRHTVREFIPQQSIPKEELDDMITLASLAPSALNKQPLRYLTIDTPAARQQLLQLADFNQTQIKTASSLVLIAADLVNNDAPAFTAGNAPEKIAPTKLTNLALDAGLAGMQLMLVAQNRGYVTNVMTGFDHEHILSALKLDQKRYHPFLLIAIGKSHDKGQAVEHKSLNKILLHR</sequence>
<proteinExistence type="inferred from homology"/>
<feature type="domain" description="Nitroreductase" evidence="3">
    <location>
        <begin position="8"/>
        <end position="164"/>
    </location>
</feature>
<dbReference type="SUPFAM" id="SSF55469">
    <property type="entry name" value="FMN-dependent nitroreductase-like"/>
    <property type="match status" value="1"/>
</dbReference>
<evidence type="ECO:0000256" key="1">
    <source>
        <dbReference type="ARBA" id="ARBA00007118"/>
    </source>
</evidence>
<keyword evidence="2 4" id="KW-0560">Oxidoreductase</keyword>
<name>A0A1K2I5N4_9LACO</name>
<dbReference type="PANTHER" id="PTHR43673:SF10">
    <property type="entry name" value="NADH DEHYDROGENASE_NAD(P)H NITROREDUCTASE XCC3605-RELATED"/>
    <property type="match status" value="1"/>
</dbReference>
<dbReference type="InterPro" id="IPR029479">
    <property type="entry name" value="Nitroreductase"/>
</dbReference>
<protein>
    <submittedName>
        <fullName evidence="4">Oxygen-insensitive NAD(P)H nitroreductase / Dihydropteridine reductase</fullName>
        <ecNumber evidence="4">1.-.-.-</ecNumber>
    </submittedName>
</protein>
<dbReference type="PANTHER" id="PTHR43673">
    <property type="entry name" value="NAD(P)H NITROREDUCTASE YDGI-RELATED"/>
    <property type="match status" value="1"/>
</dbReference>
<dbReference type="Gene3D" id="3.40.109.10">
    <property type="entry name" value="NADH Oxidase"/>
    <property type="match status" value="1"/>
</dbReference>
<evidence type="ECO:0000259" key="3">
    <source>
        <dbReference type="Pfam" id="PF00881"/>
    </source>
</evidence>
<reference evidence="4" key="1">
    <citation type="submission" date="2016-11" db="EMBL/GenBank/DDBJ databases">
        <authorList>
            <person name="Jaros S."/>
            <person name="Januszkiewicz K."/>
            <person name="Wedrychowicz H."/>
        </authorList>
    </citation>
    <scope>NUCLEOTIDE SEQUENCE</scope>
    <source>
        <strain evidence="4">ACA-DC 565</strain>
    </source>
</reference>
<accession>A0A1K2I5N4</accession>
<evidence type="ECO:0000313" key="4">
    <source>
        <dbReference type="EMBL" id="SFZ87550.1"/>
    </source>
</evidence>
<dbReference type="AlphaFoldDB" id="A0A1K2I5N4"/>
<dbReference type="EC" id="1.-.-.-" evidence="4"/>
<dbReference type="GO" id="GO:0016491">
    <property type="term" value="F:oxidoreductase activity"/>
    <property type="evidence" value="ECO:0007669"/>
    <property type="project" value="UniProtKB-KW"/>
</dbReference>
<dbReference type="EMBL" id="LT634362">
    <property type="protein sequence ID" value="SFZ87550.1"/>
    <property type="molecule type" value="Genomic_DNA"/>
</dbReference>
<gene>
    <name evidence="4" type="ORF">LREN565_0663</name>
</gene>
<dbReference type="InterPro" id="IPR000415">
    <property type="entry name" value="Nitroreductase-like"/>
</dbReference>
<dbReference type="Pfam" id="PF00881">
    <property type="entry name" value="Nitroreductase"/>
    <property type="match status" value="1"/>
</dbReference>
<evidence type="ECO:0000256" key="2">
    <source>
        <dbReference type="ARBA" id="ARBA00023002"/>
    </source>
</evidence>
<comment type="similarity">
    <text evidence="1">Belongs to the nitroreductase family.</text>
</comment>